<comment type="caution">
    <text evidence="4">The sequence shown here is derived from an EMBL/GenBank/DDBJ whole genome shotgun (WGS) entry which is preliminary data.</text>
</comment>
<keyword evidence="2" id="KW-0472">Membrane</keyword>
<dbReference type="EMBL" id="CAKMMG010000007">
    <property type="protein sequence ID" value="CAH1215831.1"/>
    <property type="molecule type" value="Genomic_DNA"/>
</dbReference>
<sequence>MNRKRHLSNLWMKLFGSALLLLGIFACVPAPAAEANYFSDLYKGLQNFSELPGEVNQLQENYQETVEELQQTKDELSETVDALGQTQEQMEAYRSQNEALQEQNRQLSLVVDELKNDRTARENYYNRIKVTVITGFALILGYFLIIRLLRFTMRHRSRRGDRLR</sequence>
<dbReference type="SUPFAM" id="SSF58100">
    <property type="entry name" value="Bacterial hemolysins"/>
    <property type="match status" value="1"/>
</dbReference>
<dbReference type="PROSITE" id="PS51257">
    <property type="entry name" value="PROKAR_LIPOPROTEIN"/>
    <property type="match status" value="1"/>
</dbReference>
<dbReference type="RefSeq" id="WP_236336030.1">
    <property type="nucleotide sequence ID" value="NZ_CAKMMG010000007.1"/>
</dbReference>
<organism evidence="4 5">
    <name type="scientific">Paenibacillus auburnensis</name>
    <dbReference type="NCBI Taxonomy" id="2905649"/>
    <lineage>
        <taxon>Bacteria</taxon>
        <taxon>Bacillati</taxon>
        <taxon>Bacillota</taxon>
        <taxon>Bacilli</taxon>
        <taxon>Bacillales</taxon>
        <taxon>Paenibacillaceae</taxon>
        <taxon>Paenibacillus</taxon>
    </lineage>
</organism>
<keyword evidence="2" id="KW-0812">Transmembrane</keyword>
<feature type="chain" id="PRO_5046771244" evidence="3">
    <location>
        <begin position="33"/>
        <end position="164"/>
    </location>
</feature>
<keyword evidence="5" id="KW-1185">Reference proteome</keyword>
<evidence type="ECO:0000313" key="5">
    <source>
        <dbReference type="Proteomes" id="UP000838324"/>
    </source>
</evidence>
<evidence type="ECO:0000256" key="3">
    <source>
        <dbReference type="SAM" id="SignalP"/>
    </source>
</evidence>
<feature type="signal peptide" evidence="3">
    <location>
        <begin position="1"/>
        <end position="32"/>
    </location>
</feature>
<evidence type="ECO:0000256" key="1">
    <source>
        <dbReference type="SAM" id="Coils"/>
    </source>
</evidence>
<keyword evidence="3" id="KW-0732">Signal</keyword>
<gene>
    <name evidence="4" type="ORF">PAECIP111892_04189</name>
</gene>
<proteinExistence type="predicted"/>
<reference evidence="4" key="1">
    <citation type="submission" date="2022-01" db="EMBL/GenBank/DDBJ databases">
        <authorList>
            <person name="Criscuolo A."/>
        </authorList>
    </citation>
    <scope>NUCLEOTIDE SEQUENCE</scope>
    <source>
        <strain evidence="4">CIP111892</strain>
    </source>
</reference>
<dbReference type="Proteomes" id="UP000838324">
    <property type="component" value="Unassembled WGS sequence"/>
</dbReference>
<name>A0ABM9CJ33_9BACL</name>
<evidence type="ECO:0000313" key="4">
    <source>
        <dbReference type="EMBL" id="CAH1215831.1"/>
    </source>
</evidence>
<feature type="transmembrane region" description="Helical" evidence="2">
    <location>
        <begin position="128"/>
        <end position="149"/>
    </location>
</feature>
<protein>
    <submittedName>
        <fullName evidence="4">Uncharacterized protein</fullName>
    </submittedName>
</protein>
<accession>A0ABM9CJ33</accession>
<feature type="coiled-coil region" evidence="1">
    <location>
        <begin position="55"/>
        <end position="117"/>
    </location>
</feature>
<keyword evidence="2" id="KW-1133">Transmembrane helix</keyword>
<keyword evidence="1" id="KW-0175">Coiled coil</keyword>
<evidence type="ECO:0000256" key="2">
    <source>
        <dbReference type="SAM" id="Phobius"/>
    </source>
</evidence>